<protein>
    <submittedName>
        <fullName evidence="2">CarD-like transcriptional regulator</fullName>
    </submittedName>
</protein>
<comment type="caution">
    <text evidence="2">The sequence shown here is derived from an EMBL/GenBank/DDBJ whole genome shotgun (WGS) entry which is preliminary data.</text>
</comment>
<evidence type="ECO:0000313" key="2">
    <source>
        <dbReference type="EMBL" id="KZD36906.1"/>
    </source>
</evidence>
<dbReference type="AlphaFoldDB" id="A0A164FZA6"/>
<dbReference type="RefSeq" id="WP_080468432.1">
    <property type="nucleotide sequence ID" value="NZ_CP091444.1"/>
</dbReference>
<dbReference type="InterPro" id="IPR042215">
    <property type="entry name" value="CarD-like_C"/>
</dbReference>
<evidence type="ECO:0000313" key="3">
    <source>
        <dbReference type="Proteomes" id="UP000076501"/>
    </source>
</evidence>
<dbReference type="PATRIC" id="fig|1396.539.peg.3322"/>
<feature type="domain" description="CarD-like/TRCF RNAP-interacting" evidence="1">
    <location>
        <begin position="6"/>
        <end position="116"/>
    </location>
</feature>
<evidence type="ECO:0000259" key="1">
    <source>
        <dbReference type="SMART" id="SM01058"/>
    </source>
</evidence>
<dbReference type="PANTHER" id="PTHR38447:SF1">
    <property type="entry name" value="RNA POLYMERASE-BINDING TRANSCRIPTION FACTOR CARD"/>
    <property type="match status" value="1"/>
</dbReference>
<dbReference type="InterPro" id="IPR003711">
    <property type="entry name" value="CarD-like/TRCF_RID"/>
</dbReference>
<dbReference type="GO" id="GO:0009303">
    <property type="term" value="P:rRNA transcription"/>
    <property type="evidence" value="ECO:0007669"/>
    <property type="project" value="TreeGrafter"/>
</dbReference>
<name>A0A164FZA6_BACCE</name>
<dbReference type="Pfam" id="PF21095">
    <property type="entry name" value="CarD_C"/>
    <property type="match status" value="1"/>
</dbReference>
<dbReference type="InterPro" id="IPR048792">
    <property type="entry name" value="CarD_C"/>
</dbReference>
<dbReference type="Proteomes" id="UP000076501">
    <property type="component" value="Unassembled WGS sequence"/>
</dbReference>
<accession>A0A164FZA6</accession>
<dbReference type="Gene3D" id="1.20.58.1290">
    <property type="entry name" value="CarD-like, C-terminal domain"/>
    <property type="match status" value="1"/>
</dbReference>
<dbReference type="Pfam" id="PF02559">
    <property type="entry name" value="CarD_TRCF_RID"/>
    <property type="match status" value="1"/>
</dbReference>
<organism evidence="2 3">
    <name type="scientific">Bacillus cereus</name>
    <dbReference type="NCBI Taxonomy" id="1396"/>
    <lineage>
        <taxon>Bacteria</taxon>
        <taxon>Bacillati</taxon>
        <taxon>Bacillota</taxon>
        <taxon>Bacilli</taxon>
        <taxon>Bacillales</taxon>
        <taxon>Bacillaceae</taxon>
        <taxon>Bacillus</taxon>
        <taxon>Bacillus cereus group</taxon>
    </lineage>
</organism>
<sequence>MEVDDLFQIGDKIVYPMNGAGVIEAIEEKEILGTTRQYCVIRIISKDMQVMLPMDQLQKSGIRFIVDKCTLDDILLEFQNGESDTSLSWKQRYTMNMEKMKNGNLQDSAEVVRDLLRRNKERALNASEKQMLDNARKMMISEVALVQNVSEHQATEFLQETINH</sequence>
<dbReference type="Gene3D" id="2.40.10.170">
    <property type="match status" value="1"/>
</dbReference>
<gene>
    <name evidence="2" type="ORF">B4082_2107</name>
</gene>
<reference evidence="2 3" key="1">
    <citation type="submission" date="2015-09" db="EMBL/GenBank/DDBJ databases">
        <title>Bacillus cereus food isolates.</title>
        <authorList>
            <person name="Boekhorst J."/>
        </authorList>
    </citation>
    <scope>NUCLEOTIDE SEQUENCE [LARGE SCALE GENOMIC DNA]</scope>
    <source>
        <strain evidence="2 3">B4082</strain>
    </source>
</reference>
<dbReference type="InterPro" id="IPR052531">
    <property type="entry name" value="CarD-like_regulator"/>
</dbReference>
<proteinExistence type="predicted"/>
<dbReference type="PANTHER" id="PTHR38447">
    <property type="entry name" value="TRANSCRIPTION FACTOR YDEB-RELATED"/>
    <property type="match status" value="1"/>
</dbReference>
<dbReference type="SUPFAM" id="SSF141259">
    <property type="entry name" value="CarD-like"/>
    <property type="match status" value="1"/>
</dbReference>
<dbReference type="InterPro" id="IPR036101">
    <property type="entry name" value="CarD-like/TRCF_RID_sf"/>
</dbReference>
<dbReference type="EMBL" id="LJKA01000033">
    <property type="protein sequence ID" value="KZD36906.1"/>
    <property type="molecule type" value="Genomic_DNA"/>
</dbReference>
<dbReference type="SMART" id="SM01058">
    <property type="entry name" value="CarD_TRCF"/>
    <property type="match status" value="1"/>
</dbReference>